<dbReference type="PANTHER" id="PTHR45663">
    <property type="entry name" value="GEO12009P1"/>
    <property type="match status" value="1"/>
</dbReference>
<evidence type="ECO:0000256" key="2">
    <source>
        <dbReference type="ARBA" id="ARBA00022448"/>
    </source>
</evidence>
<keyword evidence="5 9" id="KW-0676">Redox-active center</keyword>
<proteinExistence type="inferred from homology"/>
<feature type="site" description="Contributes to redox potential value" evidence="8">
    <location>
        <position position="30"/>
    </location>
</feature>
<evidence type="ECO:0000256" key="5">
    <source>
        <dbReference type="ARBA" id="ARBA00023284"/>
    </source>
</evidence>
<dbReference type="GO" id="GO:0015035">
    <property type="term" value="F:protein-disulfide reductase activity"/>
    <property type="evidence" value="ECO:0007669"/>
    <property type="project" value="UniProtKB-UniRule"/>
</dbReference>
<name>A0A2V1K8D2_9ACTO</name>
<dbReference type="Gene3D" id="3.40.30.10">
    <property type="entry name" value="Glutaredoxin"/>
    <property type="match status" value="1"/>
</dbReference>
<evidence type="ECO:0000313" key="11">
    <source>
        <dbReference type="EMBL" id="PWF27716.1"/>
    </source>
</evidence>
<dbReference type="PROSITE" id="PS00194">
    <property type="entry name" value="THIOREDOXIN_1"/>
    <property type="match status" value="1"/>
</dbReference>
<dbReference type="PRINTS" id="PR00421">
    <property type="entry name" value="THIOREDOXIN"/>
</dbReference>
<dbReference type="GO" id="GO:0005829">
    <property type="term" value="C:cytosol"/>
    <property type="evidence" value="ECO:0007669"/>
    <property type="project" value="TreeGrafter"/>
</dbReference>
<evidence type="ECO:0000256" key="9">
    <source>
        <dbReference type="PIRSR" id="PIRSR000077-4"/>
    </source>
</evidence>
<dbReference type="InterPro" id="IPR005746">
    <property type="entry name" value="Thioredoxin"/>
</dbReference>
<dbReference type="PANTHER" id="PTHR45663:SF40">
    <property type="entry name" value="THIOREDOXIN 2"/>
    <property type="match status" value="1"/>
</dbReference>
<dbReference type="InterPro" id="IPR013766">
    <property type="entry name" value="Thioredoxin_domain"/>
</dbReference>
<comment type="caution">
    <text evidence="11">The sequence shown here is derived from an EMBL/GenBank/DDBJ whole genome shotgun (WGS) entry which is preliminary data.</text>
</comment>
<dbReference type="Pfam" id="PF00085">
    <property type="entry name" value="Thioredoxin"/>
    <property type="match status" value="1"/>
</dbReference>
<keyword evidence="2" id="KW-0813">Transport</keyword>
<organism evidence="11 12">
    <name type="scientific">Ancrocorticia populi</name>
    <dbReference type="NCBI Taxonomy" id="2175228"/>
    <lineage>
        <taxon>Bacteria</taxon>
        <taxon>Bacillati</taxon>
        <taxon>Actinomycetota</taxon>
        <taxon>Actinomycetes</taxon>
        <taxon>Actinomycetales</taxon>
        <taxon>Actinomycetaceae</taxon>
        <taxon>Ancrocorticia</taxon>
    </lineage>
</organism>
<evidence type="ECO:0000256" key="8">
    <source>
        <dbReference type="PIRSR" id="PIRSR000077-1"/>
    </source>
</evidence>
<evidence type="ECO:0000256" key="1">
    <source>
        <dbReference type="ARBA" id="ARBA00008987"/>
    </source>
</evidence>
<protein>
    <recommendedName>
        <fullName evidence="6 7">Thioredoxin</fullName>
    </recommendedName>
</protein>
<dbReference type="Proteomes" id="UP000245283">
    <property type="component" value="Unassembled WGS sequence"/>
</dbReference>
<dbReference type="PROSITE" id="PS51352">
    <property type="entry name" value="THIOREDOXIN_2"/>
    <property type="match status" value="1"/>
</dbReference>
<accession>A0A2V1K8D2</accession>
<dbReference type="AlphaFoldDB" id="A0A2V1K8D2"/>
<reference evidence="12" key="1">
    <citation type="submission" date="2018-05" db="EMBL/GenBank/DDBJ databases">
        <authorList>
            <person name="Li Y."/>
        </authorList>
    </citation>
    <scope>NUCLEOTIDE SEQUENCE [LARGE SCALE GENOMIC DNA]</scope>
    <source>
        <strain evidence="12">sk1b4</strain>
    </source>
</reference>
<feature type="active site" description="Nucleophile" evidence="8">
    <location>
        <position position="32"/>
    </location>
</feature>
<evidence type="ECO:0000256" key="3">
    <source>
        <dbReference type="ARBA" id="ARBA00022982"/>
    </source>
</evidence>
<dbReference type="PIRSF" id="PIRSF000077">
    <property type="entry name" value="Thioredoxin"/>
    <property type="match status" value="1"/>
</dbReference>
<keyword evidence="12" id="KW-1185">Reference proteome</keyword>
<dbReference type="CDD" id="cd02947">
    <property type="entry name" value="TRX_family"/>
    <property type="match status" value="1"/>
</dbReference>
<comment type="similarity">
    <text evidence="1 7">Belongs to the thioredoxin family.</text>
</comment>
<evidence type="ECO:0000259" key="10">
    <source>
        <dbReference type="PROSITE" id="PS51352"/>
    </source>
</evidence>
<dbReference type="RefSeq" id="WP_109093211.1">
    <property type="nucleotide sequence ID" value="NZ_QETB01000001.1"/>
</dbReference>
<dbReference type="SUPFAM" id="SSF52833">
    <property type="entry name" value="Thioredoxin-like"/>
    <property type="match status" value="1"/>
</dbReference>
<keyword evidence="3" id="KW-0249">Electron transport</keyword>
<feature type="domain" description="Thioredoxin" evidence="10">
    <location>
        <begin position="1"/>
        <end position="104"/>
    </location>
</feature>
<feature type="active site" description="Nucleophile" evidence="8">
    <location>
        <position position="29"/>
    </location>
</feature>
<dbReference type="InterPro" id="IPR017937">
    <property type="entry name" value="Thioredoxin_CS"/>
</dbReference>
<dbReference type="InterPro" id="IPR036249">
    <property type="entry name" value="Thioredoxin-like_sf"/>
</dbReference>
<evidence type="ECO:0000256" key="6">
    <source>
        <dbReference type="NCBIfam" id="TIGR01068"/>
    </source>
</evidence>
<evidence type="ECO:0000256" key="4">
    <source>
        <dbReference type="ARBA" id="ARBA00023157"/>
    </source>
</evidence>
<dbReference type="EMBL" id="QETB01000001">
    <property type="protein sequence ID" value="PWF27716.1"/>
    <property type="molecule type" value="Genomic_DNA"/>
</dbReference>
<dbReference type="NCBIfam" id="TIGR01068">
    <property type="entry name" value="thioredoxin"/>
    <property type="match status" value="1"/>
</dbReference>
<gene>
    <name evidence="11" type="primary">trxA</name>
    <name evidence="11" type="ORF">DD236_04930</name>
</gene>
<feature type="disulfide bond" description="Redox-active" evidence="9">
    <location>
        <begin position="29"/>
        <end position="32"/>
    </location>
</feature>
<evidence type="ECO:0000313" key="12">
    <source>
        <dbReference type="Proteomes" id="UP000245283"/>
    </source>
</evidence>
<feature type="site" description="Deprotonates C-terminal active site Cys" evidence="8">
    <location>
        <position position="23"/>
    </location>
</feature>
<feature type="site" description="Contributes to redox potential value" evidence="8">
    <location>
        <position position="31"/>
    </location>
</feature>
<sequence>MATIAITSDNFNETVKDGIVLLDFWASWCGPCRQFAPIFEKSSEEHEGITFGKVDTEENQELAAHFGISAIPTLMAFRDGIRVFEQAGALSGPNLEDLISQIEALDMDSVRAKVAEAN</sequence>
<evidence type="ECO:0000256" key="7">
    <source>
        <dbReference type="PIRNR" id="PIRNR000077"/>
    </source>
</evidence>
<keyword evidence="4 9" id="KW-1015">Disulfide bond</keyword>
<dbReference type="OrthoDB" id="9790390at2"/>